<reference evidence="1 2" key="1">
    <citation type="submission" date="2022-10" db="EMBL/GenBank/DDBJ databases">
        <title>Host association and intracellularity evolved multiple times independently in the Rickettsiales.</title>
        <authorList>
            <person name="Castelli M."/>
            <person name="Nardi T."/>
            <person name="Gammuto L."/>
            <person name="Bellinzona G."/>
            <person name="Sabaneyeva E."/>
            <person name="Potekhin A."/>
            <person name="Serra V."/>
            <person name="Petroni G."/>
            <person name="Sassera D."/>
        </authorList>
    </citation>
    <scope>NUCLEOTIDE SEQUENCE [LARGE SCALE GENOMIC DNA]</scope>
    <source>
        <strain evidence="1 2">Kr 154-4</strain>
    </source>
</reference>
<gene>
    <name evidence="1" type="ORF">Trichorick_00466</name>
</gene>
<dbReference type="SUPFAM" id="SSF102400">
    <property type="entry name" value="DNA polymerase III chi subunit"/>
    <property type="match status" value="1"/>
</dbReference>
<dbReference type="Proteomes" id="UP001326613">
    <property type="component" value="Chromosome"/>
</dbReference>
<dbReference type="Gene3D" id="3.40.50.10110">
    <property type="entry name" value="DNA polymerase III subunit chi"/>
    <property type="match status" value="1"/>
</dbReference>
<sequence length="160" mass="18131">MAQCSVYHTMHNAIEKTVCILVEKCYHSNLKVVVLMSNLDQQEHLNKLLWTYSQKQFIPHGSKLDPLPYLQPVYITDEFMNPNQATVLMLVEPVASQFAAILDAQIADHSILKFIRICIIYSDTEQQATANIQKITTSLANIGYTIEIYTQSANGNWVAI</sequence>
<organism evidence="1 2">
    <name type="scientific">Candidatus Trichorickettsia mobilis</name>
    <dbReference type="NCBI Taxonomy" id="1346319"/>
    <lineage>
        <taxon>Bacteria</taxon>
        <taxon>Pseudomonadati</taxon>
        <taxon>Pseudomonadota</taxon>
        <taxon>Alphaproteobacteria</taxon>
        <taxon>Rickettsiales</taxon>
        <taxon>Rickettsiaceae</taxon>
        <taxon>Rickettsieae</taxon>
        <taxon>Candidatus Trichorickettsia</taxon>
    </lineage>
</organism>
<accession>A0ABZ0URB7</accession>
<keyword evidence="2" id="KW-1185">Reference proteome</keyword>
<protein>
    <submittedName>
        <fullName evidence="1">DNA polymerase III subunit chi</fullName>
    </submittedName>
</protein>
<evidence type="ECO:0000313" key="2">
    <source>
        <dbReference type="Proteomes" id="UP001326613"/>
    </source>
</evidence>
<dbReference type="EMBL" id="CP112932">
    <property type="protein sequence ID" value="WPY00585.1"/>
    <property type="molecule type" value="Genomic_DNA"/>
</dbReference>
<dbReference type="Pfam" id="PF04364">
    <property type="entry name" value="DNA_pol3_chi"/>
    <property type="match status" value="1"/>
</dbReference>
<dbReference type="InterPro" id="IPR036768">
    <property type="entry name" value="PolIII_chi_sf"/>
</dbReference>
<name>A0ABZ0URB7_9RICK</name>
<dbReference type="RefSeq" id="WP_323738641.1">
    <property type="nucleotide sequence ID" value="NZ_CP112932.1"/>
</dbReference>
<evidence type="ECO:0000313" key="1">
    <source>
        <dbReference type="EMBL" id="WPY00585.1"/>
    </source>
</evidence>
<proteinExistence type="predicted"/>
<dbReference type="InterPro" id="IPR007459">
    <property type="entry name" value="DNA_pol3_chi"/>
</dbReference>